<reference evidence="2 3" key="1">
    <citation type="submission" date="2018-12" db="EMBL/GenBank/DDBJ databases">
        <title>Legionella sp,whole genome shotgun sequence.</title>
        <authorList>
            <person name="Wu H."/>
        </authorList>
    </citation>
    <scope>NUCLEOTIDE SEQUENCE [LARGE SCALE GENOMIC DNA]</scope>
    <source>
        <strain evidence="3">km714</strain>
    </source>
</reference>
<feature type="compositionally biased region" description="Polar residues" evidence="1">
    <location>
        <begin position="66"/>
        <end position="78"/>
    </location>
</feature>
<dbReference type="EMBL" id="RZGR01000053">
    <property type="protein sequence ID" value="RUQ79175.1"/>
    <property type="molecule type" value="Genomic_DNA"/>
</dbReference>
<evidence type="ECO:0000256" key="1">
    <source>
        <dbReference type="SAM" id="MobiDB-lite"/>
    </source>
</evidence>
<feature type="compositionally biased region" description="Basic and acidic residues" evidence="1">
    <location>
        <begin position="1"/>
        <end position="22"/>
    </location>
</feature>
<organism evidence="2 3">
    <name type="scientific">Legionella septentrionalis</name>
    <dbReference type="NCBI Taxonomy" id="2498109"/>
    <lineage>
        <taxon>Bacteria</taxon>
        <taxon>Pseudomonadati</taxon>
        <taxon>Pseudomonadota</taxon>
        <taxon>Gammaproteobacteria</taxon>
        <taxon>Legionellales</taxon>
        <taxon>Legionellaceae</taxon>
        <taxon>Legionella</taxon>
    </lineage>
</organism>
<evidence type="ECO:0000313" key="3">
    <source>
        <dbReference type="Proteomes" id="UP000288012"/>
    </source>
</evidence>
<proteinExistence type="predicted"/>
<protein>
    <submittedName>
        <fullName evidence="2">Uncharacterized protein</fullName>
    </submittedName>
</protein>
<name>A0A433JGE6_9GAMM</name>
<comment type="caution">
    <text evidence="2">The sequence shown here is derived from an EMBL/GenBank/DDBJ whole genome shotgun (WGS) entry which is preliminary data.</text>
</comment>
<dbReference type="Proteomes" id="UP000288012">
    <property type="component" value="Unassembled WGS sequence"/>
</dbReference>
<dbReference type="RefSeq" id="WP_127111585.1">
    <property type="nucleotide sequence ID" value="NZ_RZGR01000053.1"/>
</dbReference>
<keyword evidence="3" id="KW-1185">Reference proteome</keyword>
<evidence type="ECO:0000313" key="2">
    <source>
        <dbReference type="EMBL" id="RUQ79175.1"/>
    </source>
</evidence>
<sequence length="176" mass="19578">MQKEQFPPRKDNPDIDNKDQVERNPASHQPAIHQETPIDGTNYVLRSESLEELLEIGLTRELVNSESVSNSTSHQSPGNRARPFVGTNYAVKEESLEEVEISLTRGPINSGPVGNSIGFFAAHQSPANREIPIVGTNYVLRQESLEELLRIGLRRELVNSEDNTMSPDAQTAYKPS</sequence>
<feature type="region of interest" description="Disordered" evidence="1">
    <location>
        <begin position="1"/>
        <end position="41"/>
    </location>
</feature>
<dbReference type="AlphaFoldDB" id="A0A433JGE6"/>
<accession>A0A433JGE6</accession>
<feature type="region of interest" description="Disordered" evidence="1">
    <location>
        <begin position="66"/>
        <end position="85"/>
    </location>
</feature>
<gene>
    <name evidence="2" type="ORF">EKM59_11435</name>
</gene>